<name>A0AAN8J4H7_PATCE</name>
<evidence type="ECO:0000313" key="1">
    <source>
        <dbReference type="EMBL" id="KAK6168560.1"/>
    </source>
</evidence>
<organism evidence="1 2">
    <name type="scientific">Patella caerulea</name>
    <name type="common">Rayed Mediterranean limpet</name>
    <dbReference type="NCBI Taxonomy" id="87958"/>
    <lineage>
        <taxon>Eukaryota</taxon>
        <taxon>Metazoa</taxon>
        <taxon>Spiralia</taxon>
        <taxon>Lophotrochozoa</taxon>
        <taxon>Mollusca</taxon>
        <taxon>Gastropoda</taxon>
        <taxon>Patellogastropoda</taxon>
        <taxon>Patelloidea</taxon>
        <taxon>Patellidae</taxon>
        <taxon>Patella</taxon>
    </lineage>
</organism>
<dbReference type="PANTHER" id="PTHR46601">
    <property type="entry name" value="ULP_PROTEASE DOMAIN-CONTAINING PROTEIN"/>
    <property type="match status" value="1"/>
</dbReference>
<dbReference type="Proteomes" id="UP001347796">
    <property type="component" value="Unassembled WGS sequence"/>
</dbReference>
<dbReference type="AlphaFoldDB" id="A0AAN8J4H7"/>
<proteinExistence type="predicted"/>
<protein>
    <submittedName>
        <fullName evidence="1">Uncharacterized protein</fullName>
    </submittedName>
</protein>
<comment type="caution">
    <text evidence="1">The sequence shown here is derived from an EMBL/GenBank/DDBJ whole genome shotgun (WGS) entry which is preliminary data.</text>
</comment>
<accession>A0AAN8J4H7</accession>
<gene>
    <name evidence="1" type="ORF">SNE40_021068</name>
</gene>
<reference evidence="1 2" key="1">
    <citation type="submission" date="2024-01" db="EMBL/GenBank/DDBJ databases">
        <title>The genome of the rayed Mediterranean limpet Patella caerulea (Linnaeus, 1758).</title>
        <authorList>
            <person name="Anh-Thu Weber A."/>
            <person name="Halstead-Nussloch G."/>
        </authorList>
    </citation>
    <scope>NUCLEOTIDE SEQUENCE [LARGE SCALE GENOMIC DNA]</scope>
    <source>
        <strain evidence="1">AATW-2023a</strain>
        <tissue evidence="1">Whole specimen</tissue>
    </source>
</reference>
<dbReference type="EMBL" id="JAZGQO010000016">
    <property type="protein sequence ID" value="KAK6168560.1"/>
    <property type="molecule type" value="Genomic_DNA"/>
</dbReference>
<keyword evidence="2" id="KW-1185">Reference proteome</keyword>
<dbReference type="PANTHER" id="PTHR46601:SF1">
    <property type="entry name" value="ADF-H DOMAIN-CONTAINING PROTEIN"/>
    <property type="match status" value="1"/>
</dbReference>
<evidence type="ECO:0000313" key="2">
    <source>
        <dbReference type="Proteomes" id="UP001347796"/>
    </source>
</evidence>
<sequence length="456" mass="51702">MCKLCENTDFLVSALHNISKIDSDKNKLVESIVCDTNSLMCMHGKCVDCENIKLETVESQLDEVEWCEWQNKVETRKIKVGKREEIKEVKITVKEKVKGSISQLIEQTEMQLDRYRKHMFTIKKQFHYYKKKKESLGKNECLMQVDFSENYICKLSSEIHSMHFGASKKQLSLQTGVYFIGQNSKPFTFCTVSENLHHGPGGVWGHLRPILKKIRELHPEVTSLHVFSDGPTTQYKQKQNFYLLSTEPKKLGFNNTSWNFFASGHGKGIPDGVGGAVKRNADREVRFGSDISSAISFVDCMKKSQVDVILISNEAILNQQKKLEEIQLTPIPGTMGLHQIFVSADSPSDFYYRAISCFCRGSNVCEGHQLKHAVIIPKLTTFETVPDEVYFENSLFEMDVDAMEILPNDIPDDRILYPCIVKADGNCLPSSGSVFSHGHINATAELRVRILSELVL</sequence>